<dbReference type="InterPro" id="IPR036986">
    <property type="entry name" value="S4_RNA-bd_sf"/>
</dbReference>
<evidence type="ECO:0000259" key="4">
    <source>
        <dbReference type="SMART" id="SM00363"/>
    </source>
</evidence>
<comment type="similarity">
    <text evidence="2">Belongs to the TlyA family.</text>
</comment>
<dbReference type="CDD" id="cd00165">
    <property type="entry name" value="S4"/>
    <property type="match status" value="1"/>
</dbReference>
<dbReference type="Pfam" id="PF01728">
    <property type="entry name" value="FtsJ"/>
    <property type="match status" value="1"/>
</dbReference>
<dbReference type="EMBL" id="BAUU01000025">
    <property type="protein sequence ID" value="GAE31885.1"/>
    <property type="molecule type" value="Genomic_DNA"/>
</dbReference>
<dbReference type="GO" id="GO:0003723">
    <property type="term" value="F:RNA binding"/>
    <property type="evidence" value="ECO:0007669"/>
    <property type="project" value="UniProtKB-KW"/>
</dbReference>
<keyword evidence="6" id="KW-1185">Reference proteome</keyword>
<protein>
    <submittedName>
        <fullName evidence="5">RNA binding methyltransferase FtsJ like</fullName>
    </submittedName>
</protein>
<keyword evidence="5" id="KW-0489">Methyltransferase</keyword>
<evidence type="ECO:0000256" key="1">
    <source>
        <dbReference type="ARBA" id="ARBA00022884"/>
    </source>
</evidence>
<keyword evidence="5" id="KW-0808">Transferase</keyword>
<dbReference type="STRING" id="1236971.JCM9152_3380"/>
<dbReference type="InterPro" id="IPR029063">
    <property type="entry name" value="SAM-dependent_MTases_sf"/>
</dbReference>
<dbReference type="SMART" id="SM00363">
    <property type="entry name" value="S4"/>
    <property type="match status" value="1"/>
</dbReference>
<evidence type="ECO:0000313" key="6">
    <source>
        <dbReference type="Proteomes" id="UP000018895"/>
    </source>
</evidence>
<dbReference type="Pfam" id="PF01479">
    <property type="entry name" value="S4"/>
    <property type="match status" value="1"/>
</dbReference>
<dbReference type="PANTHER" id="PTHR32319:SF0">
    <property type="entry name" value="BACTERIAL HEMOLYSIN-LIKE PROTEIN"/>
    <property type="match status" value="1"/>
</dbReference>
<organism evidence="5 6">
    <name type="scientific">Halalkalibacter hemicellulosilyticusJCM 9152</name>
    <dbReference type="NCBI Taxonomy" id="1236971"/>
    <lineage>
        <taxon>Bacteria</taxon>
        <taxon>Bacillati</taxon>
        <taxon>Bacillota</taxon>
        <taxon>Bacilli</taxon>
        <taxon>Bacillales</taxon>
        <taxon>Bacillaceae</taxon>
        <taxon>Halalkalibacter</taxon>
    </lineage>
</organism>
<evidence type="ECO:0000256" key="3">
    <source>
        <dbReference type="PROSITE-ProRule" id="PRU00182"/>
    </source>
</evidence>
<dbReference type="InterPro" id="IPR002942">
    <property type="entry name" value="S4_RNA-bd"/>
</dbReference>
<gene>
    <name evidence="5" type="ORF">JCM9152_3380</name>
</gene>
<dbReference type="InterPro" id="IPR047048">
    <property type="entry name" value="TlyA"/>
</dbReference>
<dbReference type="PANTHER" id="PTHR32319">
    <property type="entry name" value="BACTERIAL HEMOLYSIN-LIKE PROTEIN"/>
    <property type="match status" value="1"/>
</dbReference>
<name>W4QID2_9BACI</name>
<proteinExistence type="inferred from homology"/>
<reference evidence="5" key="1">
    <citation type="journal article" date="2014" name="Genome Announc.">
        <title>Draft Genome Sequences of Three Alkaliphilic Bacillus Strains, Bacillus wakoensis JCM 9140T, Bacillus akibai JCM 9157T, and Bacillus hemicellulosilyticus JCM 9152T.</title>
        <authorList>
            <person name="Yuki M."/>
            <person name="Oshima K."/>
            <person name="Suda W."/>
            <person name="Oshida Y."/>
            <person name="Kitamura K."/>
            <person name="Iida T."/>
            <person name="Hattori M."/>
            <person name="Ohkuma M."/>
        </authorList>
    </citation>
    <scope>NUCLEOTIDE SEQUENCE [LARGE SCALE GENOMIC DNA]</scope>
    <source>
        <strain evidence="5">JCM 9152</strain>
    </source>
</reference>
<evidence type="ECO:0000256" key="2">
    <source>
        <dbReference type="ARBA" id="ARBA00029460"/>
    </source>
</evidence>
<keyword evidence="1 3" id="KW-0694">RNA-binding</keyword>
<dbReference type="Proteomes" id="UP000018895">
    <property type="component" value="Unassembled WGS sequence"/>
</dbReference>
<evidence type="ECO:0000313" key="5">
    <source>
        <dbReference type="EMBL" id="GAE31885.1"/>
    </source>
</evidence>
<accession>W4QID2</accession>
<sequence>MAKKERIDVLLVERGLFETREKAKRAIMAGLVFSGTERIDKPGVKIDSSITLEVKGNPIPYVSRGGLKLEKALRVFLISLQGKLVIDIGASTGALLIAPCKMGQKPFMQLMSAITNYHGS</sequence>
<dbReference type="Gene3D" id="3.40.50.150">
    <property type="entry name" value="Vaccinia Virus protein VP39"/>
    <property type="match status" value="1"/>
</dbReference>
<feature type="domain" description="RNA-binding S4" evidence="4">
    <location>
        <begin position="5"/>
        <end position="70"/>
    </location>
</feature>
<dbReference type="GO" id="GO:0032259">
    <property type="term" value="P:methylation"/>
    <property type="evidence" value="ECO:0007669"/>
    <property type="project" value="UniProtKB-KW"/>
</dbReference>
<comment type="caution">
    <text evidence="5">The sequence shown here is derived from an EMBL/GenBank/DDBJ whole genome shotgun (WGS) entry which is preliminary data.</text>
</comment>
<dbReference type="GO" id="GO:0008168">
    <property type="term" value="F:methyltransferase activity"/>
    <property type="evidence" value="ECO:0007669"/>
    <property type="project" value="UniProtKB-KW"/>
</dbReference>
<dbReference type="PROSITE" id="PS50889">
    <property type="entry name" value="S4"/>
    <property type="match status" value="1"/>
</dbReference>
<dbReference type="Gene3D" id="3.10.290.10">
    <property type="entry name" value="RNA-binding S4 domain"/>
    <property type="match status" value="1"/>
</dbReference>
<dbReference type="AlphaFoldDB" id="W4QID2"/>
<dbReference type="SUPFAM" id="SSF55174">
    <property type="entry name" value="Alpha-L RNA-binding motif"/>
    <property type="match status" value="1"/>
</dbReference>
<dbReference type="InterPro" id="IPR002877">
    <property type="entry name" value="RNA_MeTrfase_FtsJ_dom"/>
</dbReference>